<comment type="caution">
    <text evidence="2">The sequence shown here is derived from an EMBL/GenBank/DDBJ whole genome shotgun (WGS) entry which is preliminary data.</text>
</comment>
<sequence>MGTDESDRMVEGSSSIPESDNMVQGSEQEMELREVPGWVPDSGVGIFNIANQGLGGDGVVEGFKNGSSSVLETKALVLSENDDQVLADSDQQRLSRFLKMSESEMDKVFSNDGALELHYDEYVSEKLDCMLDSEGRVAEAATIDVDGSLGDGGEDGRDGGNSGDEGKCGDCDRGIMAIASGSGVAEASGLNVDVLGGFGGEHTGDGGKDERWDGDVAANASGCIPEEAALLSLDGPIEVVGEVGGNVEKIEEEENNADCDRDGVTIASSERRLAEAVDFSMDGSARVGEENEVCQENIATMDSESIVAEASVSSLDGLVGNSGEDDGDKVGRDGGESDEEVKDEDRDGGIVHIASDNRVAEAADGISDGSLEVCEVAAAYGQKSEEDGKCEGCDGDVVRILSDVRVVEAAELGVDASIESAELLSNVKHIAKITDHSSDTPELEVLKGQLSAFYHAKGGYRLPDYVDPQPIPGVDGAVVTGPVKSTMEAPVQGPVEEIDELGHAVGVTGYTSNHKRKKKSIAELMGEDRSVPSENKEGSVADEMVNAIEPNRGKKRKGSEDGTASKPVQKKKQLLLDLDTDEEEFVANDDGSDGAKETDEGRSEKRNEKGYLSRERKKSKYLSPPFTTSAKGYMEGHMEIKSLKISREAKVPQKMAGAADLHVLPVYKGRFFDSSNYQIQDHGEMLIDPKKVQAPVVDVVFQVRNAAISPQTRRQGTSLDQFVDFAYVFRSSLYCEGSLSEVYQQSQPGRKRKKPESEHGMLNDVNQSSPKEASKLVFIQQKLQGLSLILEASGGGKSPDMMAKLESEMKALLEDVNKMVEGALV</sequence>
<proteinExistence type="predicted"/>
<evidence type="ECO:0000313" key="3">
    <source>
        <dbReference type="Proteomes" id="UP001603857"/>
    </source>
</evidence>
<dbReference type="Proteomes" id="UP001603857">
    <property type="component" value="Unassembled WGS sequence"/>
</dbReference>
<dbReference type="EMBL" id="JBGMDY010000005">
    <property type="protein sequence ID" value="KAL2335702.1"/>
    <property type="molecule type" value="Genomic_DNA"/>
</dbReference>
<dbReference type="PANTHER" id="PTHR42851">
    <property type="entry name" value="ALDOLASE-RELATED"/>
    <property type="match status" value="1"/>
</dbReference>
<feature type="region of interest" description="Disordered" evidence="1">
    <location>
        <begin position="316"/>
        <end position="348"/>
    </location>
</feature>
<gene>
    <name evidence="2" type="ORF">Fmac_016915</name>
</gene>
<feature type="region of interest" description="Disordered" evidence="1">
    <location>
        <begin position="744"/>
        <end position="769"/>
    </location>
</feature>
<feature type="compositionally biased region" description="Acidic residues" evidence="1">
    <location>
        <begin position="578"/>
        <end position="592"/>
    </location>
</feature>
<feature type="compositionally biased region" description="Polar residues" evidence="1">
    <location>
        <begin position="12"/>
        <end position="27"/>
    </location>
</feature>
<protein>
    <submittedName>
        <fullName evidence="2">Uncharacterized protein</fullName>
    </submittedName>
</protein>
<feature type="compositionally biased region" description="Basic and acidic residues" evidence="1">
    <location>
        <begin position="593"/>
        <end position="614"/>
    </location>
</feature>
<dbReference type="InterPro" id="IPR053063">
    <property type="entry name" value="PWWP_domain_containing_PDP"/>
</dbReference>
<feature type="region of interest" description="Disordered" evidence="1">
    <location>
        <begin position="522"/>
        <end position="624"/>
    </location>
</feature>
<organism evidence="2 3">
    <name type="scientific">Flemingia macrophylla</name>
    <dbReference type="NCBI Taxonomy" id="520843"/>
    <lineage>
        <taxon>Eukaryota</taxon>
        <taxon>Viridiplantae</taxon>
        <taxon>Streptophyta</taxon>
        <taxon>Embryophyta</taxon>
        <taxon>Tracheophyta</taxon>
        <taxon>Spermatophyta</taxon>
        <taxon>Magnoliopsida</taxon>
        <taxon>eudicotyledons</taxon>
        <taxon>Gunneridae</taxon>
        <taxon>Pentapetalae</taxon>
        <taxon>rosids</taxon>
        <taxon>fabids</taxon>
        <taxon>Fabales</taxon>
        <taxon>Fabaceae</taxon>
        <taxon>Papilionoideae</taxon>
        <taxon>50 kb inversion clade</taxon>
        <taxon>NPAAA clade</taxon>
        <taxon>indigoferoid/millettioid clade</taxon>
        <taxon>Phaseoleae</taxon>
        <taxon>Flemingia</taxon>
    </lineage>
</organism>
<feature type="compositionally biased region" description="Basic and acidic residues" evidence="1">
    <location>
        <begin position="154"/>
        <end position="166"/>
    </location>
</feature>
<evidence type="ECO:0000256" key="1">
    <source>
        <dbReference type="SAM" id="MobiDB-lite"/>
    </source>
</evidence>
<accession>A0ABD1MJH7</accession>
<name>A0ABD1MJH7_9FABA</name>
<dbReference type="PANTHER" id="PTHR42851:SF12">
    <property type="entry name" value="PWWP DOMAIN PROTEIN"/>
    <property type="match status" value="1"/>
</dbReference>
<feature type="compositionally biased region" description="Basic and acidic residues" evidence="1">
    <location>
        <begin position="526"/>
        <end position="539"/>
    </location>
</feature>
<feature type="region of interest" description="Disordered" evidence="1">
    <location>
        <begin position="1"/>
        <end position="30"/>
    </location>
</feature>
<evidence type="ECO:0000313" key="2">
    <source>
        <dbReference type="EMBL" id="KAL2335702.1"/>
    </source>
</evidence>
<reference evidence="2 3" key="1">
    <citation type="submission" date="2024-08" db="EMBL/GenBank/DDBJ databases">
        <title>Insights into the chromosomal genome structure of Flemingia macrophylla.</title>
        <authorList>
            <person name="Ding Y."/>
            <person name="Zhao Y."/>
            <person name="Bi W."/>
            <person name="Wu M."/>
            <person name="Zhao G."/>
            <person name="Gong Y."/>
            <person name="Li W."/>
            <person name="Zhang P."/>
        </authorList>
    </citation>
    <scope>NUCLEOTIDE SEQUENCE [LARGE SCALE GENOMIC DNA]</scope>
    <source>
        <strain evidence="2">DYQJB</strain>
        <tissue evidence="2">Leaf</tissue>
    </source>
</reference>
<dbReference type="AlphaFoldDB" id="A0ABD1MJH7"/>
<feature type="compositionally biased region" description="Basic and acidic residues" evidence="1">
    <location>
        <begin position="1"/>
        <end position="10"/>
    </location>
</feature>
<feature type="region of interest" description="Disordered" evidence="1">
    <location>
        <begin position="144"/>
        <end position="166"/>
    </location>
</feature>
<keyword evidence="3" id="KW-1185">Reference proteome</keyword>